<reference evidence="2" key="2">
    <citation type="submission" date="2019-02" db="EMBL/GenBank/DDBJ databases">
        <title>Opniocepnalus argus Var Kimnra genome.</title>
        <authorList>
            <person name="Zhou C."/>
            <person name="Xiao S."/>
        </authorList>
    </citation>
    <scope>NUCLEOTIDE SEQUENCE [LARGE SCALE GENOMIC DNA]</scope>
</reference>
<name>A0A6G1QQ32_CHAAH</name>
<evidence type="ECO:0000313" key="1">
    <source>
        <dbReference type="EMBL" id="KAF3704830.1"/>
    </source>
</evidence>
<evidence type="ECO:0000313" key="2">
    <source>
        <dbReference type="Proteomes" id="UP000503349"/>
    </source>
</evidence>
<gene>
    <name evidence="1" type="ORF">EXN66_Car020520</name>
</gene>
<dbReference type="EMBL" id="CM015732">
    <property type="protein sequence ID" value="KAF3704830.1"/>
    <property type="molecule type" value="Genomic_DNA"/>
</dbReference>
<organism evidence="1 2">
    <name type="scientific">Channa argus</name>
    <name type="common">Northern snakehead</name>
    <name type="synonym">Ophicephalus argus</name>
    <dbReference type="NCBI Taxonomy" id="215402"/>
    <lineage>
        <taxon>Eukaryota</taxon>
        <taxon>Metazoa</taxon>
        <taxon>Chordata</taxon>
        <taxon>Craniata</taxon>
        <taxon>Vertebrata</taxon>
        <taxon>Euteleostomi</taxon>
        <taxon>Actinopterygii</taxon>
        <taxon>Neopterygii</taxon>
        <taxon>Teleostei</taxon>
        <taxon>Neoteleostei</taxon>
        <taxon>Acanthomorphata</taxon>
        <taxon>Anabantaria</taxon>
        <taxon>Anabantiformes</taxon>
        <taxon>Channoidei</taxon>
        <taxon>Channidae</taxon>
        <taxon>Channa</taxon>
    </lineage>
</organism>
<dbReference type="Proteomes" id="UP000503349">
    <property type="component" value="Chromosome 21"/>
</dbReference>
<sequence length="55" mass="6300">MLMFLKQAFSCFVCVCVCVCVCVYTLYAIHMSTTMWFPSDVCFLRGSGHELYTVN</sequence>
<reference evidence="1 2" key="1">
    <citation type="submission" date="2019-02" db="EMBL/GenBank/DDBJ databases">
        <title>Opniocepnalus argus genome.</title>
        <authorList>
            <person name="Zhou C."/>
            <person name="Xiao S."/>
        </authorList>
    </citation>
    <scope>NUCLEOTIDE SEQUENCE [LARGE SCALE GENOMIC DNA]</scope>
    <source>
        <strain evidence="1">OARG1902GOOAL</strain>
        <tissue evidence="1">Muscle</tissue>
    </source>
</reference>
<accession>A0A6G1QQ32</accession>
<keyword evidence="2" id="KW-1185">Reference proteome</keyword>
<proteinExistence type="predicted"/>
<protein>
    <submittedName>
        <fullName evidence="1">Uncharacterized protein</fullName>
    </submittedName>
</protein>
<dbReference type="AlphaFoldDB" id="A0A6G1QQ32"/>